<gene>
    <name evidence="5" type="ORF">AV274_3832</name>
</gene>
<feature type="region of interest" description="Disordered" evidence="3">
    <location>
        <begin position="1"/>
        <end position="23"/>
    </location>
</feature>
<keyword evidence="6" id="KW-1185">Reference proteome</keyword>
<dbReference type="Proteomes" id="UP000078348">
    <property type="component" value="Unassembled WGS sequence"/>
</dbReference>
<sequence length="136" mass="15684">MPKAAGKGGKSRKRGKNDNEAYKRELEFKEDGQEYGRVQKMLGNGRVECYCYDGKTRLCNIRGKMRKKVWIGVGDIVLIGLRDFQDDKADIIMKYTADEARQLKAYEEIPDNVDIEKTDMVDQNEDDNCAFDFNEI</sequence>
<evidence type="ECO:0000313" key="5">
    <source>
        <dbReference type="EMBL" id="OAO14529.1"/>
    </source>
</evidence>
<dbReference type="EMBL" id="LXWW01000238">
    <property type="protein sequence ID" value="OAO14529.1"/>
    <property type="molecule type" value="Genomic_DNA"/>
</dbReference>
<dbReference type="GO" id="GO:0003723">
    <property type="term" value="F:RNA binding"/>
    <property type="evidence" value="ECO:0007669"/>
    <property type="project" value="InterPro"/>
</dbReference>
<protein>
    <submittedName>
        <fullName evidence="5">Eukaryotic translation initiation factor 1A</fullName>
    </submittedName>
</protein>
<dbReference type="NCBIfam" id="TIGR00523">
    <property type="entry name" value="eIF-1A"/>
    <property type="match status" value="1"/>
</dbReference>
<dbReference type="Gene3D" id="2.40.50.140">
    <property type="entry name" value="Nucleic acid-binding proteins"/>
    <property type="match status" value="1"/>
</dbReference>
<dbReference type="CDD" id="cd05793">
    <property type="entry name" value="S1_IF1A"/>
    <property type="match status" value="1"/>
</dbReference>
<dbReference type="PROSITE" id="PS50832">
    <property type="entry name" value="S1_IF1_TYPE"/>
    <property type="match status" value="1"/>
</dbReference>
<evidence type="ECO:0000313" key="6">
    <source>
        <dbReference type="Proteomes" id="UP000078348"/>
    </source>
</evidence>
<comment type="similarity">
    <text evidence="2">Belongs to the eIF-1A family.</text>
</comment>
<dbReference type="InterPro" id="IPR001253">
    <property type="entry name" value="TIF_eIF-1A"/>
</dbReference>
<dbReference type="Pfam" id="PF01176">
    <property type="entry name" value="eIF-1a"/>
    <property type="match status" value="1"/>
</dbReference>
<proteinExistence type="inferred from homology"/>
<name>A0A196SEX1_BLAHN</name>
<dbReference type="InterPro" id="IPR006196">
    <property type="entry name" value="RNA-binding_domain_S1_IF1"/>
</dbReference>
<keyword evidence="1" id="KW-0648">Protein biosynthesis</keyword>
<keyword evidence="1 5" id="KW-0396">Initiation factor</keyword>
<evidence type="ECO:0000256" key="2">
    <source>
        <dbReference type="RuleBase" id="RU004364"/>
    </source>
</evidence>
<dbReference type="AlphaFoldDB" id="A0A196SEX1"/>
<dbReference type="HAMAP" id="MF_00216">
    <property type="entry name" value="aIF_1A"/>
    <property type="match status" value="1"/>
</dbReference>
<evidence type="ECO:0000256" key="3">
    <source>
        <dbReference type="SAM" id="MobiDB-lite"/>
    </source>
</evidence>
<dbReference type="OrthoDB" id="274995at2759"/>
<comment type="caution">
    <text evidence="5">The sequence shown here is derived from an EMBL/GenBank/DDBJ whole genome shotgun (WGS) entry which is preliminary data.</text>
</comment>
<accession>A0A196SEX1</accession>
<dbReference type="SUPFAM" id="SSF50249">
    <property type="entry name" value="Nucleic acid-binding proteins"/>
    <property type="match status" value="1"/>
</dbReference>
<reference evidence="5 6" key="1">
    <citation type="submission" date="2016-05" db="EMBL/GenBank/DDBJ databases">
        <title>Nuclear genome of Blastocystis sp. subtype 1 NandII.</title>
        <authorList>
            <person name="Gentekaki E."/>
            <person name="Curtis B."/>
            <person name="Stairs C."/>
            <person name="Eme L."/>
            <person name="Herman E."/>
            <person name="Klimes V."/>
            <person name="Arias M.C."/>
            <person name="Elias M."/>
            <person name="Hilliou F."/>
            <person name="Klute M."/>
            <person name="Malik S.-B."/>
            <person name="Pightling A."/>
            <person name="Rachubinski R."/>
            <person name="Salas D."/>
            <person name="Schlacht A."/>
            <person name="Suga H."/>
            <person name="Archibald J."/>
            <person name="Ball S.G."/>
            <person name="Clark G."/>
            <person name="Dacks J."/>
            <person name="Van Der Giezen M."/>
            <person name="Tsaousis A."/>
            <person name="Roger A."/>
        </authorList>
    </citation>
    <scope>NUCLEOTIDE SEQUENCE [LARGE SCALE GENOMIC DNA]</scope>
    <source>
        <strain evidence="6">ATCC 50177 / NandII</strain>
    </source>
</reference>
<dbReference type="PANTHER" id="PTHR21668">
    <property type="entry name" value="EIF-1A"/>
    <property type="match status" value="1"/>
</dbReference>
<feature type="domain" description="S1-like" evidence="4">
    <location>
        <begin position="22"/>
        <end position="96"/>
    </location>
</feature>
<dbReference type="STRING" id="478820.A0A196SEX1"/>
<dbReference type="InterPro" id="IPR012340">
    <property type="entry name" value="NA-bd_OB-fold"/>
</dbReference>
<organism evidence="5 6">
    <name type="scientific">Blastocystis sp. subtype 1 (strain ATCC 50177 / NandII)</name>
    <dbReference type="NCBI Taxonomy" id="478820"/>
    <lineage>
        <taxon>Eukaryota</taxon>
        <taxon>Sar</taxon>
        <taxon>Stramenopiles</taxon>
        <taxon>Bigyra</taxon>
        <taxon>Opalozoa</taxon>
        <taxon>Opalinata</taxon>
        <taxon>Blastocystidae</taxon>
        <taxon>Blastocystis</taxon>
    </lineage>
</organism>
<dbReference type="GO" id="GO:0003743">
    <property type="term" value="F:translation initiation factor activity"/>
    <property type="evidence" value="ECO:0007669"/>
    <property type="project" value="UniProtKB-UniRule"/>
</dbReference>
<dbReference type="SMART" id="SM00652">
    <property type="entry name" value="eIF1a"/>
    <property type="match status" value="1"/>
</dbReference>
<evidence type="ECO:0000259" key="4">
    <source>
        <dbReference type="PROSITE" id="PS50832"/>
    </source>
</evidence>
<evidence type="ECO:0000256" key="1">
    <source>
        <dbReference type="PROSITE-ProRule" id="PRU00181"/>
    </source>
</evidence>